<organism evidence="2 3">
    <name type="scientific">Coemansia biformis</name>
    <dbReference type="NCBI Taxonomy" id="1286918"/>
    <lineage>
        <taxon>Eukaryota</taxon>
        <taxon>Fungi</taxon>
        <taxon>Fungi incertae sedis</taxon>
        <taxon>Zoopagomycota</taxon>
        <taxon>Kickxellomycotina</taxon>
        <taxon>Kickxellomycetes</taxon>
        <taxon>Kickxellales</taxon>
        <taxon>Kickxellaceae</taxon>
        <taxon>Coemansia</taxon>
    </lineage>
</organism>
<evidence type="ECO:0000256" key="1">
    <source>
        <dbReference type="SAM" id="MobiDB-lite"/>
    </source>
</evidence>
<feature type="region of interest" description="Disordered" evidence="1">
    <location>
        <begin position="165"/>
        <end position="195"/>
    </location>
</feature>
<dbReference type="Proteomes" id="UP001143981">
    <property type="component" value="Unassembled WGS sequence"/>
</dbReference>
<comment type="caution">
    <text evidence="2">The sequence shown here is derived from an EMBL/GenBank/DDBJ whole genome shotgun (WGS) entry which is preliminary data.</text>
</comment>
<sequence>HCCAAAQVGADDCRALLGIAKRAAAPLRRNNHHRQHPDYQRGMRKERLSGVKVRAGRVAHRHRCRGPLHAAAAKHRADIQRQQDPGGRVLQHCHHPDHPEPVLWRRAAANVYRHLGCLGGRNAVHIQDIGPRGQLVPVADHGEGRRVQPVLPRVRRRGLPLHAAGARAAGDQGLPGRRPDHRVQQPARWPAGRARGRHRALLLDAAAGAERHRQRRHRLPLQRAGLCTGAERCHSRRRVAPVAGQHRPAQL</sequence>
<reference evidence="2" key="1">
    <citation type="submission" date="2022-07" db="EMBL/GenBank/DDBJ databases">
        <title>Phylogenomic reconstructions and comparative analyses of Kickxellomycotina fungi.</title>
        <authorList>
            <person name="Reynolds N.K."/>
            <person name="Stajich J.E."/>
            <person name="Barry K."/>
            <person name="Grigoriev I.V."/>
            <person name="Crous P."/>
            <person name="Smith M.E."/>
        </authorList>
    </citation>
    <scope>NUCLEOTIDE SEQUENCE</scope>
    <source>
        <strain evidence="2">BCRC 34381</strain>
    </source>
</reference>
<name>A0A9W8CN35_9FUNG</name>
<evidence type="ECO:0000313" key="2">
    <source>
        <dbReference type="EMBL" id="KAJ1719785.1"/>
    </source>
</evidence>
<feature type="non-terminal residue" evidence="2">
    <location>
        <position position="251"/>
    </location>
</feature>
<evidence type="ECO:0000313" key="3">
    <source>
        <dbReference type="Proteomes" id="UP001143981"/>
    </source>
</evidence>
<keyword evidence="3" id="KW-1185">Reference proteome</keyword>
<proteinExistence type="predicted"/>
<dbReference type="AlphaFoldDB" id="A0A9W8CN35"/>
<dbReference type="EMBL" id="JANBOI010002806">
    <property type="protein sequence ID" value="KAJ1719785.1"/>
    <property type="molecule type" value="Genomic_DNA"/>
</dbReference>
<gene>
    <name evidence="2" type="ORF">LPJ61_006251</name>
</gene>
<accession>A0A9W8CN35</accession>
<protein>
    <submittedName>
        <fullName evidence="2">Uncharacterized protein</fullName>
    </submittedName>
</protein>
<feature type="non-terminal residue" evidence="2">
    <location>
        <position position="1"/>
    </location>
</feature>